<evidence type="ECO:0000313" key="1">
    <source>
        <dbReference type="EMBL" id="OMJ74816.1"/>
    </source>
</evidence>
<gene>
    <name evidence="1" type="ORF">SteCoe_26157</name>
</gene>
<dbReference type="AlphaFoldDB" id="A0A1R2BDJ9"/>
<proteinExistence type="predicted"/>
<evidence type="ECO:0000313" key="2">
    <source>
        <dbReference type="Proteomes" id="UP000187209"/>
    </source>
</evidence>
<keyword evidence="2" id="KW-1185">Reference proteome</keyword>
<reference evidence="1 2" key="1">
    <citation type="submission" date="2016-11" db="EMBL/GenBank/DDBJ databases">
        <title>The macronuclear genome of Stentor coeruleus: a giant cell with tiny introns.</title>
        <authorList>
            <person name="Slabodnick M."/>
            <person name="Ruby J.G."/>
            <person name="Reiff S.B."/>
            <person name="Swart E.C."/>
            <person name="Gosai S."/>
            <person name="Prabakaran S."/>
            <person name="Witkowska E."/>
            <person name="Larue G.E."/>
            <person name="Fisher S."/>
            <person name="Freeman R.M."/>
            <person name="Gunawardena J."/>
            <person name="Chu W."/>
            <person name="Stover N.A."/>
            <person name="Gregory B.D."/>
            <person name="Nowacki M."/>
            <person name="Derisi J."/>
            <person name="Roy S.W."/>
            <person name="Marshall W.F."/>
            <person name="Sood P."/>
        </authorList>
    </citation>
    <scope>NUCLEOTIDE SEQUENCE [LARGE SCALE GENOMIC DNA]</scope>
    <source>
        <strain evidence="1">WM001</strain>
    </source>
</reference>
<name>A0A1R2BDJ9_9CILI</name>
<organism evidence="1 2">
    <name type="scientific">Stentor coeruleus</name>
    <dbReference type="NCBI Taxonomy" id="5963"/>
    <lineage>
        <taxon>Eukaryota</taxon>
        <taxon>Sar</taxon>
        <taxon>Alveolata</taxon>
        <taxon>Ciliophora</taxon>
        <taxon>Postciliodesmatophora</taxon>
        <taxon>Heterotrichea</taxon>
        <taxon>Heterotrichida</taxon>
        <taxon>Stentoridae</taxon>
        <taxon>Stentor</taxon>
    </lineage>
</organism>
<protein>
    <submittedName>
        <fullName evidence="1">Uncharacterized protein</fullName>
    </submittedName>
</protein>
<dbReference type="Proteomes" id="UP000187209">
    <property type="component" value="Unassembled WGS sequence"/>
</dbReference>
<dbReference type="OrthoDB" id="313583at2759"/>
<sequence>MLDYGMLRIPGSRPFKLSPKKELQIREQSWDNRFHLGRIPDYNALQDRHLQLMGITNRKKKIIIGPGRVRKKKEVSSKDLAQCTSSKSIRRPPVIKNQIIKKLKDSLVGIWDQKSIPQPQREVFLQAIEKLSVKKQSSMLVKEIDLLKSDKNTAQLAIRAVKAREHSLNELKEFADTILNASSTIKHNSVESLLNLRMLSIHVVECIQAWRNCLHEMDPESIPENLKFIWENENYLIKMQNDTKFLAQTPMAAFIDFVPNDPFFIHFRKNNDKIELPVQSYLLKKIKDSETILLNEGMKICEEQEISTPKVMSISQSKSRLSIDDQSKDIVFHEIVGDIENEIINYTDEVPVLIQDSMGKPINAYANALTMRYPAFLWAKMGKTIVGLVTLNLENQKSMHNRLHISHISAVDTEAFGKIAEKIVKYIWKEYPCIEIRVGIISKINEQGKYESEKSIKQVFDQLGFRWKQMIYAINETPVQLLGLRRSDTTEIIQSESIFDDCIQISYACALQIGSASSNIVEPGQYCSAVGILCAFKPFNGISHEYFTPLYGKMKGVPPAFRYRKDISVDLATKDMKSINLSNLELKDSLETSISCSALGLSWGKFLPVVYKNKKYTRIFTDIEVLKSDDKTVYIIATEDPFYSVFFVPGDYGNVKNPFFFAKEILGKIEKVQVAQELWIPSFEIKGENQVKELEGSLCGDACIEICKEVFWFKVCSALHPKGSLMAGVNNNCLVIEGGFLFGMIHGKIDEELEIPLYVVRVSPGDFISLSKY</sequence>
<dbReference type="EMBL" id="MPUH01000726">
    <property type="protein sequence ID" value="OMJ74816.1"/>
    <property type="molecule type" value="Genomic_DNA"/>
</dbReference>
<accession>A0A1R2BDJ9</accession>
<comment type="caution">
    <text evidence="1">The sequence shown here is derived from an EMBL/GenBank/DDBJ whole genome shotgun (WGS) entry which is preliminary data.</text>
</comment>